<organism evidence="1 2">
    <name type="scientific">Geobacillus thermoleovorans CCB_US3_UF5</name>
    <dbReference type="NCBI Taxonomy" id="1111068"/>
    <lineage>
        <taxon>Bacteria</taxon>
        <taxon>Bacillati</taxon>
        <taxon>Bacillota</taxon>
        <taxon>Bacilli</taxon>
        <taxon>Bacillales</taxon>
        <taxon>Anoxybacillaceae</taxon>
        <taxon>Geobacillus</taxon>
        <taxon>Geobacillus thermoleovorans group</taxon>
    </lineage>
</organism>
<proteinExistence type="predicted"/>
<reference evidence="1 2" key="1">
    <citation type="submission" date="2011-11" db="EMBL/GenBank/DDBJ databases">
        <title>Complete genome sequence of thermophilic Geobacillus thermoleovorans CCB_US3_UF5.</title>
        <authorList>
            <person name="Muhd Sakaff M.K.L."/>
            <person name="Abdul Rahman A.Y."/>
            <person name="Saito J.A."/>
            <person name="Hou S."/>
            <person name="Alam M."/>
        </authorList>
    </citation>
    <scope>NUCLEOTIDE SEQUENCE [LARGE SCALE GENOMIC DNA]</scope>
    <source>
        <strain evidence="1 2">CCB_US3_UF5</strain>
    </source>
</reference>
<dbReference type="EMBL" id="CP003125">
    <property type="protein sequence ID" value="AEV20341.1"/>
    <property type="molecule type" value="Genomic_DNA"/>
</dbReference>
<dbReference type="Proteomes" id="UP000005636">
    <property type="component" value="Chromosome"/>
</dbReference>
<protein>
    <submittedName>
        <fullName evidence="1">Uncharacterized protein</fullName>
    </submittedName>
</protein>
<name>A0ABM5ML71_GEOTH</name>
<gene>
    <name evidence="1" type="ORF">GTCCBUS3UF5_30380</name>
</gene>
<sequence length="38" mass="4757">MPCNRFENISLLFEWGDRMGSLLPTFLVDFFFFPWYRY</sequence>
<evidence type="ECO:0000313" key="2">
    <source>
        <dbReference type="Proteomes" id="UP000005636"/>
    </source>
</evidence>
<accession>A0ABM5ML71</accession>
<keyword evidence="2" id="KW-1185">Reference proteome</keyword>
<evidence type="ECO:0000313" key="1">
    <source>
        <dbReference type="EMBL" id="AEV20341.1"/>
    </source>
</evidence>